<evidence type="ECO:0000313" key="2">
    <source>
        <dbReference type="EMBL" id="PSJ45952.1"/>
    </source>
</evidence>
<dbReference type="SUPFAM" id="SSF53850">
    <property type="entry name" value="Periplasmic binding protein-like II"/>
    <property type="match status" value="1"/>
</dbReference>
<feature type="signal peptide" evidence="1">
    <location>
        <begin position="1"/>
        <end position="17"/>
    </location>
</feature>
<evidence type="ECO:0008006" key="4">
    <source>
        <dbReference type="Google" id="ProtNLM"/>
    </source>
</evidence>
<dbReference type="OrthoDB" id="547680at2"/>
<gene>
    <name evidence="2" type="ORF">C7I36_04335</name>
</gene>
<organism evidence="2 3">
    <name type="scientific">Zobellella taiwanensis</name>
    <dbReference type="NCBI Taxonomy" id="347535"/>
    <lineage>
        <taxon>Bacteria</taxon>
        <taxon>Pseudomonadati</taxon>
        <taxon>Pseudomonadota</taxon>
        <taxon>Gammaproteobacteria</taxon>
        <taxon>Aeromonadales</taxon>
        <taxon>Aeromonadaceae</taxon>
        <taxon>Zobellella</taxon>
    </lineage>
</organism>
<dbReference type="EMBL" id="PXYH01000004">
    <property type="protein sequence ID" value="PSJ45952.1"/>
    <property type="molecule type" value="Genomic_DNA"/>
</dbReference>
<name>A0A2P7R6Z7_9GAMM</name>
<comment type="caution">
    <text evidence="2">The sequence shown here is derived from an EMBL/GenBank/DDBJ whole genome shotgun (WGS) entry which is preliminary data.</text>
</comment>
<dbReference type="Proteomes" id="UP000242181">
    <property type="component" value="Unassembled WGS sequence"/>
</dbReference>
<evidence type="ECO:0000256" key="1">
    <source>
        <dbReference type="SAM" id="SignalP"/>
    </source>
</evidence>
<dbReference type="Gene3D" id="3.40.190.10">
    <property type="entry name" value="Periplasmic binding protein-like II"/>
    <property type="match status" value="2"/>
</dbReference>
<accession>A0A2P7R6Z7</accession>
<dbReference type="RefSeq" id="WP_106452503.1">
    <property type="nucleotide sequence ID" value="NZ_PXYH01000004.1"/>
</dbReference>
<keyword evidence="3" id="KW-1185">Reference proteome</keyword>
<reference evidence="2 3" key="1">
    <citation type="submission" date="2018-03" db="EMBL/GenBank/DDBJ databases">
        <title>The draft genome of Zobellella taiwanensis JCM 13381.</title>
        <authorList>
            <person name="Liu L."/>
            <person name="Li L."/>
            <person name="Wang T."/>
            <person name="Zhang X."/>
            <person name="Liang L."/>
        </authorList>
    </citation>
    <scope>NUCLEOTIDE SEQUENCE [LARGE SCALE GENOMIC DNA]</scope>
    <source>
        <strain evidence="2 3">JCM 13381</strain>
    </source>
</reference>
<proteinExistence type="predicted"/>
<protein>
    <recommendedName>
        <fullName evidence="4">Solute-binding protein family 3/N-terminal domain-containing protein</fullName>
    </recommendedName>
</protein>
<sequence>MSRWLLWLWLVAMPAAALEITHRPAESGQDQRVNYFVALLALALEKTAPDHGPARARPFDQPLSQARAFEMVARGELDLVWSMASRERMDKARAVPVPLLKGLLGYRVLLAHPQSLARLGEIGSLSALGGFTAIQGEGWPDVDILRANGLEVQTATDYDGMFRMVMGRRVDYFPRSVAEVWPELARHSPQALAVVPGLVLYYPAPIYFFVHPDNRALAGRLETGLRRAVADGSFERLFLAQEEHRRALAFIGAPGLRRLALENPLMPDFVPPADPRLWLGP</sequence>
<keyword evidence="1" id="KW-0732">Signal</keyword>
<dbReference type="AlphaFoldDB" id="A0A2P7R6Z7"/>
<evidence type="ECO:0000313" key="3">
    <source>
        <dbReference type="Proteomes" id="UP000242181"/>
    </source>
</evidence>
<feature type="chain" id="PRO_5015104081" description="Solute-binding protein family 3/N-terminal domain-containing protein" evidence="1">
    <location>
        <begin position="18"/>
        <end position="281"/>
    </location>
</feature>